<feature type="transmembrane region" description="Helical" evidence="7">
    <location>
        <begin position="279"/>
        <end position="297"/>
    </location>
</feature>
<feature type="transmembrane region" description="Helical" evidence="7">
    <location>
        <begin position="253"/>
        <end position="272"/>
    </location>
</feature>
<feature type="transmembrane region" description="Helical" evidence="7">
    <location>
        <begin position="94"/>
        <end position="114"/>
    </location>
</feature>
<dbReference type="AlphaFoldDB" id="A0A2N0ZLG5"/>
<protein>
    <submittedName>
        <fullName evidence="8">Putative sulfate exporter family transporter</fullName>
    </submittedName>
</protein>
<keyword evidence="9" id="KW-1185">Reference proteome</keyword>
<dbReference type="Proteomes" id="UP000233343">
    <property type="component" value="Unassembled WGS sequence"/>
</dbReference>
<evidence type="ECO:0000256" key="6">
    <source>
        <dbReference type="ARBA" id="ARBA00023136"/>
    </source>
</evidence>
<comment type="similarity">
    <text evidence="2">Belongs to the UPF0324 family.</text>
</comment>
<feature type="transmembrane region" description="Helical" evidence="7">
    <location>
        <begin position="120"/>
        <end position="139"/>
    </location>
</feature>
<comment type="subcellular location">
    <subcellularLocation>
        <location evidence="1">Cell membrane</location>
        <topology evidence="1">Multi-pass membrane protein</topology>
    </subcellularLocation>
</comment>
<keyword evidence="3" id="KW-1003">Cell membrane</keyword>
<dbReference type="PANTHER" id="PTHR30106:SF1">
    <property type="entry name" value="UPF0324 MEMBRANE PROTEIN FN0533"/>
    <property type="match status" value="1"/>
</dbReference>
<evidence type="ECO:0000313" key="9">
    <source>
        <dbReference type="Proteomes" id="UP000233343"/>
    </source>
</evidence>
<organism evidence="8 9">
    <name type="scientific">Cytobacillus horneckiae</name>
    <dbReference type="NCBI Taxonomy" id="549687"/>
    <lineage>
        <taxon>Bacteria</taxon>
        <taxon>Bacillati</taxon>
        <taxon>Bacillota</taxon>
        <taxon>Bacilli</taxon>
        <taxon>Bacillales</taxon>
        <taxon>Bacillaceae</taxon>
        <taxon>Cytobacillus</taxon>
    </lineage>
</organism>
<sequence>MSQSSLAIRLLPGILIAAAVAVLATILGGYFPLLGNLLFAILIGMLIRNTIGISPTIEHGINYTVKGFLKFAVILLGVGLNLHEIATIGKQSFFIIFTSVCLGIILTVLVGKMLKLDNTLSLLIGVGTSICGATAISAVKEVVKAKENETAYAISTIVLFNLFAFFTYPIIGQFFQLSETSFGIWAGTAVHDTSSAIAVGFLYGDQAGDTATTVKLARTLFLLPLLFLLPFIIKKSAKSKVNSSILKAFPWFILWFLLVSLLNTIGLIPEIVKIPLNDLSKFLITMVMAGVGMQVSLKELTKLGLKPLLTGLFASLCVGIISLIMILLFI</sequence>
<evidence type="ECO:0000256" key="5">
    <source>
        <dbReference type="ARBA" id="ARBA00022989"/>
    </source>
</evidence>
<feature type="transmembrane region" description="Helical" evidence="7">
    <location>
        <begin position="6"/>
        <end position="26"/>
    </location>
</feature>
<accession>A0A2N0ZLG5</accession>
<evidence type="ECO:0000256" key="4">
    <source>
        <dbReference type="ARBA" id="ARBA00022692"/>
    </source>
</evidence>
<feature type="transmembrane region" description="Helical" evidence="7">
    <location>
        <begin position="309"/>
        <end position="329"/>
    </location>
</feature>
<comment type="caution">
    <text evidence="8">The sequence shown here is derived from an EMBL/GenBank/DDBJ whole genome shotgun (WGS) entry which is preliminary data.</text>
</comment>
<dbReference type="Pfam" id="PF03601">
    <property type="entry name" value="Cons_hypoth698"/>
    <property type="match status" value="1"/>
</dbReference>
<evidence type="ECO:0000313" key="8">
    <source>
        <dbReference type="EMBL" id="PKG30361.1"/>
    </source>
</evidence>
<evidence type="ECO:0000256" key="2">
    <source>
        <dbReference type="ARBA" id="ARBA00007977"/>
    </source>
</evidence>
<feature type="transmembrane region" description="Helical" evidence="7">
    <location>
        <begin position="183"/>
        <end position="204"/>
    </location>
</feature>
<gene>
    <name evidence="8" type="ORF">CWS20_05045</name>
</gene>
<evidence type="ECO:0000256" key="3">
    <source>
        <dbReference type="ARBA" id="ARBA00022475"/>
    </source>
</evidence>
<evidence type="ECO:0000256" key="1">
    <source>
        <dbReference type="ARBA" id="ARBA00004651"/>
    </source>
</evidence>
<dbReference type="EMBL" id="PISD01000008">
    <property type="protein sequence ID" value="PKG30361.1"/>
    <property type="molecule type" value="Genomic_DNA"/>
</dbReference>
<dbReference type="GO" id="GO:0005886">
    <property type="term" value="C:plasma membrane"/>
    <property type="evidence" value="ECO:0007669"/>
    <property type="project" value="UniProtKB-SubCell"/>
</dbReference>
<reference evidence="8 9" key="1">
    <citation type="journal article" date="2010" name="Int. J. Syst. Evol. Microbiol.">
        <title>Bacillus horneckiae sp. nov., isolated from a spacecraft-assembly clean room.</title>
        <authorList>
            <person name="Vaishampayan P."/>
            <person name="Probst A."/>
            <person name="Krishnamurthi S."/>
            <person name="Ghosh S."/>
            <person name="Osman S."/>
            <person name="McDowall A."/>
            <person name="Ruckmani A."/>
            <person name="Mayilraj S."/>
            <person name="Venkateswaran K."/>
        </authorList>
    </citation>
    <scope>NUCLEOTIDE SEQUENCE [LARGE SCALE GENOMIC DNA]</scope>
    <source>
        <strain evidence="9">1PO1SC</strain>
    </source>
</reference>
<evidence type="ECO:0000256" key="7">
    <source>
        <dbReference type="SAM" id="Phobius"/>
    </source>
</evidence>
<name>A0A2N0ZLG5_9BACI</name>
<feature type="transmembrane region" description="Helical" evidence="7">
    <location>
        <begin position="216"/>
        <end position="233"/>
    </location>
</feature>
<feature type="transmembrane region" description="Helical" evidence="7">
    <location>
        <begin position="151"/>
        <end position="171"/>
    </location>
</feature>
<keyword evidence="5 7" id="KW-1133">Transmembrane helix</keyword>
<dbReference type="InterPro" id="IPR018383">
    <property type="entry name" value="UPF0324_pro"/>
</dbReference>
<keyword evidence="4 7" id="KW-0812">Transmembrane</keyword>
<proteinExistence type="inferred from homology"/>
<feature type="transmembrane region" description="Helical" evidence="7">
    <location>
        <begin position="63"/>
        <end position="82"/>
    </location>
</feature>
<dbReference type="PANTHER" id="PTHR30106">
    <property type="entry name" value="INNER MEMBRANE PROTEIN YEIH-RELATED"/>
    <property type="match status" value="1"/>
</dbReference>
<keyword evidence="6 7" id="KW-0472">Membrane</keyword>